<name>A0A9D2CGR0_9FIRM</name>
<feature type="compositionally biased region" description="Low complexity" evidence="8">
    <location>
        <begin position="419"/>
        <end position="461"/>
    </location>
</feature>
<dbReference type="PANTHER" id="PTHR30314">
    <property type="entry name" value="CELL DIVISION PROTEIN FTSZ-RELATED"/>
    <property type="match status" value="1"/>
</dbReference>
<accession>A0A9D2CGR0</accession>
<comment type="function">
    <text evidence="5 7">Essential cell division protein that forms a contractile ring structure (Z ring) at the future cell division site. The regulation of the ring assembly controls the timing and the location of cell division. One of the functions of the FtsZ ring is to recruit other cell division proteins to the septum to produce a new cell wall between the dividing cells. Binds GTP and shows GTPase activity.</text>
</comment>
<evidence type="ECO:0000313" key="11">
    <source>
        <dbReference type="EMBL" id="HIY78377.1"/>
    </source>
</evidence>
<evidence type="ECO:0000256" key="3">
    <source>
        <dbReference type="ARBA" id="ARBA00023134"/>
    </source>
</evidence>
<dbReference type="PRINTS" id="PR00423">
    <property type="entry name" value="CELLDVISFTSZ"/>
</dbReference>
<feature type="region of interest" description="Disordered" evidence="8">
    <location>
        <begin position="341"/>
        <end position="478"/>
    </location>
</feature>
<dbReference type="PROSITE" id="PS01134">
    <property type="entry name" value="FTSZ_1"/>
    <property type="match status" value="1"/>
</dbReference>
<dbReference type="InterPro" id="IPR020805">
    <property type="entry name" value="Cell_div_FtsZ_CS"/>
</dbReference>
<evidence type="ECO:0000256" key="7">
    <source>
        <dbReference type="RuleBase" id="RU000631"/>
    </source>
</evidence>
<organism evidence="11 12">
    <name type="scientific">Candidatus Borkfalkia excrementavium</name>
    <dbReference type="NCBI Taxonomy" id="2838505"/>
    <lineage>
        <taxon>Bacteria</taxon>
        <taxon>Bacillati</taxon>
        <taxon>Bacillota</taxon>
        <taxon>Clostridia</taxon>
        <taxon>Christensenellales</taxon>
        <taxon>Christensenellaceae</taxon>
        <taxon>Candidatus Borkfalkia</taxon>
    </lineage>
</organism>
<dbReference type="GO" id="GO:0032153">
    <property type="term" value="C:cell division site"/>
    <property type="evidence" value="ECO:0007669"/>
    <property type="project" value="UniProtKB-UniRule"/>
</dbReference>
<evidence type="ECO:0000313" key="12">
    <source>
        <dbReference type="Proteomes" id="UP000824135"/>
    </source>
</evidence>
<dbReference type="InterPro" id="IPR000158">
    <property type="entry name" value="Cell_div_FtsZ"/>
</dbReference>
<dbReference type="InterPro" id="IPR018316">
    <property type="entry name" value="Tubulin/FtsZ_2-layer-sand-dom"/>
</dbReference>
<reference evidence="11" key="1">
    <citation type="journal article" date="2021" name="PeerJ">
        <title>Extensive microbial diversity within the chicken gut microbiome revealed by metagenomics and culture.</title>
        <authorList>
            <person name="Gilroy R."/>
            <person name="Ravi A."/>
            <person name="Getino M."/>
            <person name="Pursley I."/>
            <person name="Horton D.L."/>
            <person name="Alikhan N.F."/>
            <person name="Baker D."/>
            <person name="Gharbi K."/>
            <person name="Hall N."/>
            <person name="Watson M."/>
            <person name="Adriaenssens E.M."/>
            <person name="Foster-Nyarko E."/>
            <person name="Jarju S."/>
            <person name="Secka A."/>
            <person name="Antonio M."/>
            <person name="Oren A."/>
            <person name="Chaudhuri R.R."/>
            <person name="La Ragione R."/>
            <person name="Hildebrand F."/>
            <person name="Pallen M.J."/>
        </authorList>
    </citation>
    <scope>NUCLEOTIDE SEQUENCE</scope>
    <source>
        <strain evidence="11">CHK199-9574</strain>
    </source>
</reference>
<feature type="binding site" evidence="5">
    <location>
        <position position="143"/>
    </location>
    <ligand>
        <name>GTP</name>
        <dbReference type="ChEBI" id="CHEBI:37565"/>
    </ligand>
</feature>
<dbReference type="InterPro" id="IPR036525">
    <property type="entry name" value="Tubulin/FtsZ_GTPase_sf"/>
</dbReference>
<comment type="subunit">
    <text evidence="5">Homodimer. Polymerizes to form a dynamic ring structure in a strictly GTP-dependent manner. Interacts directly with several other division proteins.</text>
</comment>
<feature type="domain" description="Tubulin/FtsZ 2-layer sandwich" evidence="10">
    <location>
        <begin position="207"/>
        <end position="324"/>
    </location>
</feature>
<evidence type="ECO:0000256" key="8">
    <source>
        <dbReference type="SAM" id="MobiDB-lite"/>
    </source>
</evidence>
<dbReference type="EMBL" id="DXCO01000035">
    <property type="protein sequence ID" value="HIY78377.1"/>
    <property type="molecule type" value="Genomic_DNA"/>
</dbReference>
<feature type="compositionally biased region" description="Low complexity" evidence="8">
    <location>
        <begin position="374"/>
        <end position="397"/>
    </location>
</feature>
<keyword evidence="4 5" id="KW-0717">Septation</keyword>
<dbReference type="InterPro" id="IPR045061">
    <property type="entry name" value="FtsZ/CetZ"/>
</dbReference>
<dbReference type="NCBIfam" id="TIGR00065">
    <property type="entry name" value="ftsZ"/>
    <property type="match status" value="1"/>
</dbReference>
<proteinExistence type="inferred from homology"/>
<dbReference type="SMART" id="SM00865">
    <property type="entry name" value="Tubulin_C"/>
    <property type="match status" value="1"/>
</dbReference>
<evidence type="ECO:0000256" key="5">
    <source>
        <dbReference type="HAMAP-Rule" id="MF_00909"/>
    </source>
</evidence>
<dbReference type="GO" id="GO:0003924">
    <property type="term" value="F:GTPase activity"/>
    <property type="evidence" value="ECO:0007669"/>
    <property type="project" value="UniProtKB-UniRule"/>
</dbReference>
<keyword evidence="5" id="KW-0963">Cytoplasm</keyword>
<dbReference type="Gene3D" id="3.40.50.1440">
    <property type="entry name" value="Tubulin/FtsZ, GTPase domain"/>
    <property type="match status" value="1"/>
</dbReference>
<feature type="compositionally biased region" description="Low complexity" evidence="8">
    <location>
        <begin position="342"/>
        <end position="362"/>
    </location>
</feature>
<dbReference type="FunFam" id="3.40.50.1440:FF:000001">
    <property type="entry name" value="Cell division protein FtsZ"/>
    <property type="match status" value="1"/>
</dbReference>
<protein>
    <recommendedName>
        <fullName evidence="5 6">Cell division protein FtsZ</fullName>
    </recommendedName>
</protein>
<dbReference type="SMART" id="SM00864">
    <property type="entry name" value="Tubulin"/>
    <property type="match status" value="1"/>
</dbReference>
<keyword evidence="5 7" id="KW-0132">Cell division</keyword>
<dbReference type="GO" id="GO:0000917">
    <property type="term" value="P:division septum assembly"/>
    <property type="evidence" value="ECO:0007669"/>
    <property type="project" value="UniProtKB-KW"/>
</dbReference>
<gene>
    <name evidence="5 11" type="primary">ftsZ</name>
    <name evidence="11" type="ORF">H9728_04970</name>
</gene>
<dbReference type="PANTHER" id="PTHR30314:SF3">
    <property type="entry name" value="MITOCHONDRIAL DIVISION PROTEIN FSZA"/>
    <property type="match status" value="1"/>
</dbReference>
<evidence type="ECO:0000259" key="9">
    <source>
        <dbReference type="SMART" id="SM00864"/>
    </source>
</evidence>
<evidence type="ECO:0000256" key="2">
    <source>
        <dbReference type="ARBA" id="ARBA00022741"/>
    </source>
</evidence>
<keyword evidence="5 7" id="KW-0131">Cell cycle</keyword>
<dbReference type="GO" id="GO:0051258">
    <property type="term" value="P:protein polymerization"/>
    <property type="evidence" value="ECO:0007669"/>
    <property type="project" value="UniProtKB-UniRule"/>
</dbReference>
<dbReference type="Proteomes" id="UP000824135">
    <property type="component" value="Unassembled WGS sequence"/>
</dbReference>
<feature type="binding site" evidence="5">
    <location>
        <begin position="21"/>
        <end position="25"/>
    </location>
    <ligand>
        <name>GTP</name>
        <dbReference type="ChEBI" id="CHEBI:37565"/>
    </ligand>
</feature>
<feature type="binding site" evidence="5">
    <location>
        <begin position="108"/>
        <end position="110"/>
    </location>
    <ligand>
        <name>GTP</name>
        <dbReference type="ChEBI" id="CHEBI:37565"/>
    </ligand>
</feature>
<dbReference type="PROSITE" id="PS01135">
    <property type="entry name" value="FTSZ_2"/>
    <property type="match status" value="1"/>
</dbReference>
<evidence type="ECO:0000256" key="1">
    <source>
        <dbReference type="ARBA" id="ARBA00009690"/>
    </source>
</evidence>
<dbReference type="InterPro" id="IPR024757">
    <property type="entry name" value="FtsZ_C"/>
</dbReference>
<dbReference type="Pfam" id="PF00091">
    <property type="entry name" value="Tubulin"/>
    <property type="match status" value="1"/>
</dbReference>
<evidence type="ECO:0000256" key="6">
    <source>
        <dbReference type="NCBIfam" id="TIGR00065"/>
    </source>
</evidence>
<dbReference type="InterPro" id="IPR037103">
    <property type="entry name" value="Tubulin/FtsZ-like_C"/>
</dbReference>
<dbReference type="CDD" id="cd02201">
    <property type="entry name" value="FtsZ_type1"/>
    <property type="match status" value="1"/>
</dbReference>
<evidence type="ECO:0000256" key="4">
    <source>
        <dbReference type="ARBA" id="ARBA00023210"/>
    </source>
</evidence>
<keyword evidence="3 5" id="KW-0342">GTP-binding</keyword>
<dbReference type="AlphaFoldDB" id="A0A9D2CGR0"/>
<feature type="binding site" evidence="5">
    <location>
        <position position="139"/>
    </location>
    <ligand>
        <name>GTP</name>
        <dbReference type="ChEBI" id="CHEBI:37565"/>
    </ligand>
</feature>
<comment type="subcellular location">
    <subcellularLocation>
        <location evidence="5">Cytoplasm</location>
    </subcellularLocation>
    <text evidence="5">Assembles at midcell at the inner surface of the cytoplasmic membrane.</text>
</comment>
<dbReference type="GO" id="GO:0043093">
    <property type="term" value="P:FtsZ-dependent cytokinesis"/>
    <property type="evidence" value="ECO:0007669"/>
    <property type="project" value="UniProtKB-UniRule"/>
</dbReference>
<dbReference type="GO" id="GO:0005525">
    <property type="term" value="F:GTP binding"/>
    <property type="evidence" value="ECO:0007669"/>
    <property type="project" value="UniProtKB-UniRule"/>
</dbReference>
<comment type="similarity">
    <text evidence="1 5 7">Belongs to the FtsZ family.</text>
</comment>
<feature type="binding site" evidence="5">
    <location>
        <position position="187"/>
    </location>
    <ligand>
        <name>GTP</name>
        <dbReference type="ChEBI" id="CHEBI:37565"/>
    </ligand>
</feature>
<dbReference type="SUPFAM" id="SSF52490">
    <property type="entry name" value="Tubulin nucleotide-binding domain-like"/>
    <property type="match status" value="1"/>
</dbReference>
<dbReference type="SUPFAM" id="SSF55307">
    <property type="entry name" value="Tubulin C-terminal domain-like"/>
    <property type="match status" value="1"/>
</dbReference>
<feature type="domain" description="Tubulin/FtsZ GTPase" evidence="9">
    <location>
        <begin position="13"/>
        <end position="205"/>
    </location>
</feature>
<evidence type="ECO:0000259" key="10">
    <source>
        <dbReference type="SMART" id="SM00865"/>
    </source>
</evidence>
<sequence>MFNSLDSLSGVARIKVIGVGGAGCNAVNRMIEAGIQSASYVAVNTDKQILLLSKAENKIQIGSALTKGLGAGAEPEVGRAAAEESKEVLTEAVKDTDLLFITAGMGGGTGTGAAPVIAKIARDLKILTIAVVTEPFNFEGKKRMDNTVKGLENLKKYVDTLIIIPNDKITCVVPKNTPMVEALRVADEILKQGIRGIADLIVNPALINLDFADVRTILKDQGLAHMGVGVAKGENRIVEAVRLAVNCPLLETTIEGAKGVILNIVGGNDLTMDEVQTAATLVQSVVDYSANIIFGACIDSNINDEVEVTVIATGFPHVENMFNPKDERNVASRNFFVNRGLPEGNAPEQPAAAAPAPQNVAPSYVRTPINNTMQGQQPPVYRQPYQQQQFDQYQQQYRRPEQVQPQAAYRAPVQEEQPRYSQQQVLQPQYAQQQVRPQAQYAQQPMQQGVRPAQPQQQQQQEGDKELPTFVQRLFRRK</sequence>
<dbReference type="GO" id="GO:0005737">
    <property type="term" value="C:cytoplasm"/>
    <property type="evidence" value="ECO:0007669"/>
    <property type="project" value="UniProtKB-SubCell"/>
</dbReference>
<comment type="caution">
    <text evidence="11">The sequence shown here is derived from an EMBL/GenBank/DDBJ whole genome shotgun (WGS) entry which is preliminary data.</text>
</comment>
<reference evidence="11" key="2">
    <citation type="submission" date="2021-04" db="EMBL/GenBank/DDBJ databases">
        <authorList>
            <person name="Gilroy R."/>
        </authorList>
    </citation>
    <scope>NUCLEOTIDE SEQUENCE</scope>
    <source>
        <strain evidence="11">CHK199-9574</strain>
    </source>
</reference>
<keyword evidence="2 5" id="KW-0547">Nucleotide-binding</keyword>
<dbReference type="InterPro" id="IPR008280">
    <property type="entry name" value="Tub_FtsZ_C"/>
</dbReference>
<dbReference type="Gene3D" id="3.30.1330.20">
    <property type="entry name" value="Tubulin/FtsZ, C-terminal domain"/>
    <property type="match status" value="1"/>
</dbReference>
<dbReference type="Pfam" id="PF12327">
    <property type="entry name" value="FtsZ_C"/>
    <property type="match status" value="1"/>
</dbReference>
<dbReference type="InterPro" id="IPR003008">
    <property type="entry name" value="Tubulin_FtsZ_GTPase"/>
</dbReference>
<dbReference type="HAMAP" id="MF_00909">
    <property type="entry name" value="FtsZ"/>
    <property type="match status" value="1"/>
</dbReference>